<gene>
    <name evidence="3" type="ORF">TTEB3V08_LOCUS11386</name>
</gene>
<keyword evidence="2" id="KW-0812">Transmembrane</keyword>
<feature type="region of interest" description="Disordered" evidence="1">
    <location>
        <begin position="89"/>
        <end position="114"/>
    </location>
</feature>
<evidence type="ECO:0000256" key="2">
    <source>
        <dbReference type="SAM" id="Phobius"/>
    </source>
</evidence>
<evidence type="ECO:0000256" key="1">
    <source>
        <dbReference type="SAM" id="MobiDB-lite"/>
    </source>
</evidence>
<name>A0A7R9P0T5_9NEOP</name>
<proteinExistence type="predicted"/>
<dbReference type="EMBL" id="OE008201">
    <property type="protein sequence ID" value="CAD7463503.1"/>
    <property type="molecule type" value="Genomic_DNA"/>
</dbReference>
<protein>
    <submittedName>
        <fullName evidence="3">Uncharacterized protein</fullName>
    </submittedName>
</protein>
<feature type="transmembrane region" description="Helical" evidence="2">
    <location>
        <begin position="151"/>
        <end position="174"/>
    </location>
</feature>
<evidence type="ECO:0000313" key="3">
    <source>
        <dbReference type="EMBL" id="CAD7463503.1"/>
    </source>
</evidence>
<keyword evidence="2" id="KW-1133">Transmembrane helix</keyword>
<keyword evidence="2" id="KW-0472">Membrane</keyword>
<feature type="transmembrane region" description="Helical" evidence="2">
    <location>
        <begin position="6"/>
        <end position="23"/>
    </location>
</feature>
<feature type="compositionally biased region" description="Polar residues" evidence="1">
    <location>
        <begin position="94"/>
        <end position="106"/>
    </location>
</feature>
<dbReference type="AlphaFoldDB" id="A0A7R9P0T5"/>
<organism evidence="3">
    <name type="scientific">Timema tahoe</name>
    <dbReference type="NCBI Taxonomy" id="61484"/>
    <lineage>
        <taxon>Eukaryota</taxon>
        <taxon>Metazoa</taxon>
        <taxon>Ecdysozoa</taxon>
        <taxon>Arthropoda</taxon>
        <taxon>Hexapoda</taxon>
        <taxon>Insecta</taxon>
        <taxon>Pterygota</taxon>
        <taxon>Neoptera</taxon>
        <taxon>Polyneoptera</taxon>
        <taxon>Phasmatodea</taxon>
        <taxon>Timematodea</taxon>
        <taxon>Timematoidea</taxon>
        <taxon>Timematidae</taxon>
        <taxon>Timema</taxon>
    </lineage>
</organism>
<reference evidence="3" key="1">
    <citation type="submission" date="2020-11" db="EMBL/GenBank/DDBJ databases">
        <authorList>
            <person name="Tran Van P."/>
        </authorList>
    </citation>
    <scope>NUCLEOTIDE SEQUENCE</scope>
</reference>
<sequence>MVGFSHYLTVFVPALVGGLGIFFEHHHKRGFMTCSYTGFSSPSRLCPSSVATHITCAAGSLGTDYPKFTIDPYHRRTTGEKNLAFTSFPRRKQSTSSNYRSNSTPANRPPSVGKECQPVWIEDVKESVQRTLRTLISVLEYIARQLQEVGLIRITVAGSTALFMVSNAIMLYLLRSESFYKNIKKSNNATDKVYTNPTAFRLKCLSSLEDLESFNTGIASAVPSDTIAIKQVF</sequence>
<accession>A0A7R9P0T5</accession>